<dbReference type="AlphaFoldDB" id="A0A7X3FMJ0"/>
<dbReference type="Proteomes" id="UP000490800">
    <property type="component" value="Unassembled WGS sequence"/>
</dbReference>
<gene>
    <name evidence="2" type="ORF">EDM21_23680</name>
</gene>
<protein>
    <submittedName>
        <fullName evidence="2">Uncharacterized protein</fullName>
    </submittedName>
</protein>
<feature type="transmembrane region" description="Helical" evidence="1">
    <location>
        <begin position="30"/>
        <end position="48"/>
    </location>
</feature>
<keyword evidence="1" id="KW-0472">Membrane</keyword>
<evidence type="ECO:0000256" key="1">
    <source>
        <dbReference type="SAM" id="Phobius"/>
    </source>
</evidence>
<feature type="transmembrane region" description="Helical" evidence="1">
    <location>
        <begin position="69"/>
        <end position="87"/>
    </location>
</feature>
<proteinExistence type="predicted"/>
<feature type="transmembrane region" description="Helical" evidence="1">
    <location>
        <begin position="128"/>
        <end position="145"/>
    </location>
</feature>
<evidence type="ECO:0000313" key="3">
    <source>
        <dbReference type="Proteomes" id="UP000490800"/>
    </source>
</evidence>
<reference evidence="2 3" key="1">
    <citation type="journal article" date="2019" name="Microorganisms">
        <title>Paenibacillus lutrae sp. nov., A Chitinolytic Species Isolated from A River Otter in Castril Natural Park, Granada, Spain.</title>
        <authorList>
            <person name="Rodriguez M."/>
            <person name="Reina J.C."/>
            <person name="Bejar V."/>
            <person name="Llamas I."/>
        </authorList>
    </citation>
    <scope>NUCLEOTIDE SEQUENCE [LARGE SCALE GENOMIC DNA]</scope>
    <source>
        <strain evidence="2 3">N10</strain>
    </source>
</reference>
<keyword evidence="1" id="KW-0812">Transmembrane</keyword>
<feature type="transmembrane region" description="Helical" evidence="1">
    <location>
        <begin position="192"/>
        <end position="214"/>
    </location>
</feature>
<name>A0A7X3FMJ0_9BACL</name>
<keyword evidence="3" id="KW-1185">Reference proteome</keyword>
<dbReference type="EMBL" id="RHLK01000025">
    <property type="protein sequence ID" value="MVP02486.1"/>
    <property type="molecule type" value="Genomic_DNA"/>
</dbReference>
<accession>A0A7X3FMJ0</accession>
<evidence type="ECO:0000313" key="2">
    <source>
        <dbReference type="EMBL" id="MVP02486.1"/>
    </source>
</evidence>
<dbReference type="OrthoDB" id="2597063at2"/>
<organism evidence="2 3">
    <name type="scientific">Paenibacillus lutrae</name>
    <dbReference type="NCBI Taxonomy" id="2078573"/>
    <lineage>
        <taxon>Bacteria</taxon>
        <taxon>Bacillati</taxon>
        <taxon>Bacillota</taxon>
        <taxon>Bacilli</taxon>
        <taxon>Bacillales</taxon>
        <taxon>Paenibacillaceae</taxon>
        <taxon>Paenibacillus</taxon>
    </lineage>
</organism>
<comment type="caution">
    <text evidence="2">The sequence shown here is derived from an EMBL/GenBank/DDBJ whole genome shotgun (WGS) entry which is preliminary data.</text>
</comment>
<feature type="transmembrane region" description="Helical" evidence="1">
    <location>
        <begin position="152"/>
        <end position="172"/>
    </location>
</feature>
<sequence>MWGIMPFLYLLMLAVTFFTADPEYPNNPLFYAETAFYPLLIMLTIGMFQRELGGAMEIFATFPISMKGMVLRKIGLLALFTVLYQISWHTAYRAKFSTVSTLVFSYGSPGKPQPQTDTGISSLLLQQLPAHLFMCLLVISLLLLTKKIYTGLLAGLGIWMLDMLSHGSWMPYLTLHTSFIEEHSRDLPGLFLINRLLLAAAACLLLALTLFVAANRSRWIGHEEEE</sequence>
<keyword evidence="1" id="KW-1133">Transmembrane helix</keyword>